<dbReference type="Proteomes" id="UP000051574">
    <property type="component" value="Unassembled WGS sequence"/>
</dbReference>
<name>A0A0T6B5A0_9SCAR</name>
<reference evidence="4 5" key="1">
    <citation type="submission" date="2015-09" db="EMBL/GenBank/DDBJ databases">
        <title>Draft genome of the scarab beetle Oryctes borbonicus.</title>
        <authorList>
            <person name="Meyer J.M."/>
            <person name="Markov G.V."/>
            <person name="Baskaran P."/>
            <person name="Herrmann M."/>
            <person name="Sommer R.J."/>
            <person name="Roedelsperger C."/>
        </authorList>
    </citation>
    <scope>NUCLEOTIDE SEQUENCE [LARGE SCALE GENOMIC DNA]</scope>
    <source>
        <strain evidence="4">OB123</strain>
        <tissue evidence="4">Whole animal</tissue>
    </source>
</reference>
<dbReference type="EMBL" id="LJIG01009804">
    <property type="protein sequence ID" value="KRT82347.1"/>
    <property type="molecule type" value="Genomic_DNA"/>
</dbReference>
<dbReference type="OrthoDB" id="10034042at2759"/>
<evidence type="ECO:0008006" key="6">
    <source>
        <dbReference type="Google" id="ProtNLM"/>
    </source>
</evidence>
<dbReference type="InterPro" id="IPR032675">
    <property type="entry name" value="LRR_dom_sf"/>
</dbReference>
<proteinExistence type="inferred from homology"/>
<keyword evidence="5" id="KW-1185">Reference proteome</keyword>
<protein>
    <recommendedName>
        <fullName evidence="6">Leucine-rich repeat-containing protein</fullName>
    </recommendedName>
</protein>
<dbReference type="AlphaFoldDB" id="A0A0T6B5A0"/>
<keyword evidence="1" id="KW-0433">Leucine-rich repeat</keyword>
<dbReference type="InterPro" id="IPR001611">
    <property type="entry name" value="Leu-rich_rpt"/>
</dbReference>
<evidence type="ECO:0000256" key="1">
    <source>
        <dbReference type="ARBA" id="ARBA00022614"/>
    </source>
</evidence>
<dbReference type="Pfam" id="PF13516">
    <property type="entry name" value="LRR_6"/>
    <property type="match status" value="3"/>
</dbReference>
<keyword evidence="2" id="KW-0677">Repeat</keyword>
<evidence type="ECO:0000313" key="4">
    <source>
        <dbReference type="EMBL" id="KRT82347.1"/>
    </source>
</evidence>
<dbReference type="Gene3D" id="3.80.10.10">
    <property type="entry name" value="Ribonuclease Inhibitor"/>
    <property type="match status" value="1"/>
</dbReference>
<accession>A0A0T6B5A0</accession>
<sequence length="513" mass="57543">MELADDDENLSIFGGIGTLVPLDCCGEMELILPIFDDSESEATASGCSSNIKIENILDKRISIDDDNLISPLEPIKLSPIVLRKERKNILQSVLRTSFDRETSSDSTNLLIKKVTFPASLHELVSYKEPEYVYPFVILQQVLPQDIIIIYENSCLRNNTIEIKNIKTQLSEIRNNTNRSADLKLNNLNVTYEVLETLEDIFKIANFKSLTITDCIFTAGTIAVLFDMLEYYECSAQLVISIDLEQLDAWKLFCHMMSKTVYLESITLKSMNVSDINMKNFMHSINMNHNIKSICFDSCTLIKLPNFTLIEYLEFNYSVNEIHLPHAGLYTKEADVIGKLLKNNLNIQILDISNNLIGDRGLEHLAKGLCQQNIAGQGLSVLILFNNQITEKSGKTINAIITNCKNLRTLNVGFNNLTDAVISEIFESLKFTKSLEGLGLQATVLTCKGAAVLANAIKENKSLKELNLKGNKAIYMEGVEKLSQALISSKISKVELDETNRSCPIQILSRNRFS</sequence>
<comment type="similarity">
    <text evidence="3">Belongs to the PPP1R37 family.</text>
</comment>
<dbReference type="PANTHER" id="PTHR24112:SF9">
    <property type="entry name" value="PROTEIN PHOSPHATASE 1 REGULATORY SUBUNIT 37"/>
    <property type="match status" value="1"/>
</dbReference>
<dbReference type="PANTHER" id="PTHR24112">
    <property type="entry name" value="LEUCINE-RICH REPEAT, ISOFORM F-RELATED"/>
    <property type="match status" value="1"/>
</dbReference>
<evidence type="ECO:0000313" key="5">
    <source>
        <dbReference type="Proteomes" id="UP000051574"/>
    </source>
</evidence>
<evidence type="ECO:0000256" key="2">
    <source>
        <dbReference type="ARBA" id="ARBA00022737"/>
    </source>
</evidence>
<gene>
    <name evidence="4" type="ORF">AMK59_4452</name>
</gene>
<evidence type="ECO:0000256" key="3">
    <source>
        <dbReference type="ARBA" id="ARBA00038315"/>
    </source>
</evidence>
<organism evidence="4 5">
    <name type="scientific">Oryctes borbonicus</name>
    <dbReference type="NCBI Taxonomy" id="1629725"/>
    <lineage>
        <taxon>Eukaryota</taxon>
        <taxon>Metazoa</taxon>
        <taxon>Ecdysozoa</taxon>
        <taxon>Arthropoda</taxon>
        <taxon>Hexapoda</taxon>
        <taxon>Insecta</taxon>
        <taxon>Pterygota</taxon>
        <taxon>Neoptera</taxon>
        <taxon>Endopterygota</taxon>
        <taxon>Coleoptera</taxon>
        <taxon>Polyphaga</taxon>
        <taxon>Scarabaeiformia</taxon>
        <taxon>Scarabaeidae</taxon>
        <taxon>Dynastinae</taxon>
        <taxon>Oryctes</taxon>
    </lineage>
</organism>
<comment type="caution">
    <text evidence="4">The sequence shown here is derived from an EMBL/GenBank/DDBJ whole genome shotgun (WGS) entry which is preliminary data.</text>
</comment>
<dbReference type="SMART" id="SM00368">
    <property type="entry name" value="LRR_RI"/>
    <property type="match status" value="4"/>
</dbReference>
<dbReference type="InterPro" id="IPR051279">
    <property type="entry name" value="PP1-Reg/Actin-Interact_Protein"/>
</dbReference>
<dbReference type="SUPFAM" id="SSF52047">
    <property type="entry name" value="RNI-like"/>
    <property type="match status" value="1"/>
</dbReference>
<feature type="non-terminal residue" evidence="4">
    <location>
        <position position="513"/>
    </location>
</feature>